<evidence type="ECO:0000313" key="5">
    <source>
        <dbReference type="Proteomes" id="UP000548304"/>
    </source>
</evidence>
<sequence>MPEDLRVNRRVTIPAPELVERFSRSSGPGGQHVNTTESRVELSFDLRGSRALTEQQREHAISRLSGRLSGGGVLTVAADRERSQLANRKQARLRLAELLAEALRPTPQPRRRSGPSAGAKRRRLEDKRHRSKVKRTRGKGPPERE</sequence>
<dbReference type="EMBL" id="JACBYW010000005">
    <property type="protein sequence ID" value="NYH79527.1"/>
    <property type="molecule type" value="Genomic_DNA"/>
</dbReference>
<dbReference type="RefSeq" id="WP_179535950.1">
    <property type="nucleotide sequence ID" value="NZ_JACBYW010000005.1"/>
</dbReference>
<name>A0A852ZAD3_9ACTN</name>
<feature type="domain" description="Prokaryotic-type class I peptide chain release factors" evidence="3">
    <location>
        <begin position="11"/>
        <end position="137"/>
    </location>
</feature>
<dbReference type="GO" id="GO:0043022">
    <property type="term" value="F:ribosome binding"/>
    <property type="evidence" value="ECO:0007669"/>
    <property type="project" value="TreeGrafter"/>
</dbReference>
<organism evidence="4 5">
    <name type="scientific">Actinopolyspora biskrensis</name>
    <dbReference type="NCBI Taxonomy" id="1470178"/>
    <lineage>
        <taxon>Bacteria</taxon>
        <taxon>Bacillati</taxon>
        <taxon>Actinomycetota</taxon>
        <taxon>Actinomycetes</taxon>
        <taxon>Actinopolysporales</taxon>
        <taxon>Actinopolysporaceae</taxon>
        <taxon>Actinopolyspora</taxon>
    </lineage>
</organism>
<dbReference type="SUPFAM" id="SSF75620">
    <property type="entry name" value="Release factor"/>
    <property type="match status" value="1"/>
</dbReference>
<keyword evidence="5" id="KW-1185">Reference proteome</keyword>
<dbReference type="Gene3D" id="3.30.160.20">
    <property type="match status" value="1"/>
</dbReference>
<evidence type="ECO:0000313" key="4">
    <source>
        <dbReference type="EMBL" id="NYH79527.1"/>
    </source>
</evidence>
<evidence type="ECO:0000256" key="1">
    <source>
        <dbReference type="ARBA" id="ARBA00010835"/>
    </source>
</evidence>
<evidence type="ECO:0000259" key="3">
    <source>
        <dbReference type="Pfam" id="PF00472"/>
    </source>
</evidence>
<proteinExistence type="inferred from homology"/>
<dbReference type="GO" id="GO:0072344">
    <property type="term" value="P:rescue of stalled ribosome"/>
    <property type="evidence" value="ECO:0007669"/>
    <property type="project" value="TreeGrafter"/>
</dbReference>
<gene>
    <name evidence="4" type="ORF">FHR84_002865</name>
</gene>
<evidence type="ECO:0000256" key="2">
    <source>
        <dbReference type="SAM" id="MobiDB-lite"/>
    </source>
</evidence>
<dbReference type="Pfam" id="PF00472">
    <property type="entry name" value="RF-1"/>
    <property type="match status" value="1"/>
</dbReference>
<comment type="similarity">
    <text evidence="1">Belongs to the prokaryotic/mitochondrial release factor family.</text>
</comment>
<accession>A0A852ZAD3</accession>
<dbReference type="InterPro" id="IPR045853">
    <property type="entry name" value="Pep_chain_release_fac_I_sf"/>
</dbReference>
<dbReference type="InterPro" id="IPR000352">
    <property type="entry name" value="Pep_chain_release_fac_I"/>
</dbReference>
<dbReference type="PANTHER" id="PTHR47814:SF1">
    <property type="entry name" value="PEPTIDYL-TRNA HYDROLASE ARFB"/>
    <property type="match status" value="1"/>
</dbReference>
<dbReference type="PANTHER" id="PTHR47814">
    <property type="entry name" value="PEPTIDYL-TRNA HYDROLASE ARFB"/>
    <property type="match status" value="1"/>
</dbReference>
<dbReference type="AlphaFoldDB" id="A0A852ZAD3"/>
<protein>
    <submittedName>
        <fullName evidence="4">Ribosome-associated protein</fullName>
    </submittedName>
</protein>
<dbReference type="GO" id="GO:0003747">
    <property type="term" value="F:translation release factor activity"/>
    <property type="evidence" value="ECO:0007669"/>
    <property type="project" value="InterPro"/>
</dbReference>
<dbReference type="GO" id="GO:0004045">
    <property type="term" value="F:peptidyl-tRNA hydrolase activity"/>
    <property type="evidence" value="ECO:0007669"/>
    <property type="project" value="TreeGrafter"/>
</dbReference>
<dbReference type="Proteomes" id="UP000548304">
    <property type="component" value="Unassembled WGS sequence"/>
</dbReference>
<feature type="compositionally biased region" description="Basic residues" evidence="2">
    <location>
        <begin position="129"/>
        <end position="138"/>
    </location>
</feature>
<comment type="caution">
    <text evidence="4">The sequence shown here is derived from an EMBL/GenBank/DDBJ whole genome shotgun (WGS) entry which is preliminary data.</text>
</comment>
<dbReference type="NCBIfam" id="NF006718">
    <property type="entry name" value="PRK09256.1"/>
    <property type="match status" value="1"/>
</dbReference>
<feature type="region of interest" description="Disordered" evidence="2">
    <location>
        <begin position="100"/>
        <end position="145"/>
    </location>
</feature>
<reference evidence="4 5" key="1">
    <citation type="submission" date="2020-07" db="EMBL/GenBank/DDBJ databases">
        <title>Genomic Encyclopedia of Type Strains, Phase III (KMG-III): the genomes of soil and plant-associated and newly described type strains.</title>
        <authorList>
            <person name="Whitman W."/>
        </authorList>
    </citation>
    <scope>NUCLEOTIDE SEQUENCE [LARGE SCALE GENOMIC DNA]</scope>
    <source>
        <strain evidence="4 5">CECT 8576</strain>
    </source>
</reference>